<gene>
    <name evidence="2" type="ordered locus">Cpin_0581</name>
</gene>
<evidence type="ECO:0000259" key="1">
    <source>
        <dbReference type="SMART" id="SM00860"/>
    </source>
</evidence>
<dbReference type="EMBL" id="CP001699">
    <property type="protein sequence ID" value="ACU58079.1"/>
    <property type="molecule type" value="Genomic_DNA"/>
</dbReference>
<dbReference type="Proteomes" id="UP000002215">
    <property type="component" value="Chromosome"/>
</dbReference>
<dbReference type="KEGG" id="cpi:Cpin_0581"/>
<accession>A0A979FZL4</accession>
<sequence>MPWAFIYLRSVAIKELVNAIGQKHRYPGIIIHPPATQKEIADFEERIGFELPAEFREFYFICNGFECTEDIFTIFSLATIQDYAKNYGSNWYNFADYMIASETWTLRQKADNRYEIFYEDGKQEVILSASLHEFLAHFLQGDVFDEGGLHHWYMQKLNAL</sequence>
<dbReference type="Pfam" id="PF09346">
    <property type="entry name" value="SMI1_KNR4"/>
    <property type="match status" value="1"/>
</dbReference>
<evidence type="ECO:0000313" key="3">
    <source>
        <dbReference type="Proteomes" id="UP000002215"/>
    </source>
</evidence>
<reference evidence="2 3" key="2">
    <citation type="journal article" date="2010" name="Stand. Genomic Sci.">
        <title>Complete genome sequence of Chitinophaga pinensis type strain (UQM 2034).</title>
        <authorList>
            <person name="Glavina Del Rio T."/>
            <person name="Abt B."/>
            <person name="Spring S."/>
            <person name="Lapidus A."/>
            <person name="Nolan M."/>
            <person name="Tice H."/>
            <person name="Copeland A."/>
            <person name="Cheng J.F."/>
            <person name="Chen F."/>
            <person name="Bruce D."/>
            <person name="Goodwin L."/>
            <person name="Pitluck S."/>
            <person name="Ivanova N."/>
            <person name="Mavromatis K."/>
            <person name="Mikhailova N."/>
            <person name="Pati A."/>
            <person name="Chen A."/>
            <person name="Palaniappan K."/>
            <person name="Land M."/>
            <person name="Hauser L."/>
            <person name="Chang Y.J."/>
            <person name="Jeffries C.D."/>
            <person name="Chain P."/>
            <person name="Saunders E."/>
            <person name="Detter J.C."/>
            <person name="Brettin T."/>
            <person name="Rohde M."/>
            <person name="Goker M."/>
            <person name="Bristow J."/>
            <person name="Eisen J.A."/>
            <person name="Markowitz V."/>
            <person name="Hugenholtz P."/>
            <person name="Kyrpides N.C."/>
            <person name="Klenk H.P."/>
            <person name="Lucas S."/>
        </authorList>
    </citation>
    <scope>NUCLEOTIDE SEQUENCE [LARGE SCALE GENOMIC DNA]</scope>
    <source>
        <strain evidence="3">ATCC 43595 / DSM 2588 / LMG 13176 / NBRC 15968 / NCIMB 11800 / UQM 2034</strain>
    </source>
</reference>
<name>A0A979FZL4_CHIPD</name>
<dbReference type="SUPFAM" id="SSF160631">
    <property type="entry name" value="SMI1/KNR4-like"/>
    <property type="match status" value="1"/>
</dbReference>
<dbReference type="Gene3D" id="3.40.1580.10">
    <property type="entry name" value="SMI1/KNR4-like"/>
    <property type="match status" value="1"/>
</dbReference>
<dbReference type="SMART" id="SM00860">
    <property type="entry name" value="SMI1_KNR4"/>
    <property type="match status" value="1"/>
</dbReference>
<proteinExistence type="predicted"/>
<reference evidence="3" key="1">
    <citation type="submission" date="2009-08" db="EMBL/GenBank/DDBJ databases">
        <title>The complete genome of Chitinophaga pinensis DSM 2588.</title>
        <authorList>
            <consortium name="US DOE Joint Genome Institute (JGI-PGF)"/>
            <person name="Lucas S."/>
            <person name="Copeland A."/>
            <person name="Lapidus A."/>
            <person name="Glavina del Rio T."/>
            <person name="Dalin E."/>
            <person name="Tice H."/>
            <person name="Bruce D."/>
            <person name="Goodwin L."/>
            <person name="Pitluck S."/>
            <person name="Kyrpides N."/>
            <person name="Mavromatis K."/>
            <person name="Ivanova N."/>
            <person name="Mikhailova N."/>
            <person name="Sims D."/>
            <person name="Meinche L."/>
            <person name="Brettin T."/>
            <person name="Detter J.C."/>
            <person name="Han C."/>
            <person name="Larimer F."/>
            <person name="Land M."/>
            <person name="Hauser L."/>
            <person name="Markowitz V."/>
            <person name="Cheng J.-F."/>
            <person name="Hugenholtz P."/>
            <person name="Woyke T."/>
            <person name="Wu D."/>
            <person name="Spring S."/>
            <person name="Klenk H.-P."/>
            <person name="Eisen J.A."/>
        </authorList>
    </citation>
    <scope>NUCLEOTIDE SEQUENCE [LARGE SCALE GENOMIC DNA]</scope>
    <source>
        <strain evidence="3">ATCC 43595 / DSM 2588 / LMG 13176 / NBRC 15968 / NCIMB 11800 / UQM 2034</strain>
    </source>
</reference>
<dbReference type="RefSeq" id="WP_012788255.1">
    <property type="nucleotide sequence ID" value="NC_013132.1"/>
</dbReference>
<evidence type="ECO:0000313" key="2">
    <source>
        <dbReference type="EMBL" id="ACU58079.1"/>
    </source>
</evidence>
<feature type="domain" description="Knr4/Smi1-like" evidence="1">
    <location>
        <begin position="34"/>
        <end position="141"/>
    </location>
</feature>
<dbReference type="AlphaFoldDB" id="A0A979FZL4"/>
<dbReference type="InterPro" id="IPR018958">
    <property type="entry name" value="Knr4/Smi1-like_dom"/>
</dbReference>
<dbReference type="InterPro" id="IPR037883">
    <property type="entry name" value="Knr4/Smi1-like_sf"/>
</dbReference>
<protein>
    <recommendedName>
        <fullName evidence="1">Knr4/Smi1-like domain-containing protein</fullName>
    </recommendedName>
</protein>
<organism evidence="2 3">
    <name type="scientific">Chitinophaga pinensis (strain ATCC 43595 / DSM 2588 / LMG 13176 / NBRC 15968 / NCIMB 11800 / UQM 2034)</name>
    <dbReference type="NCBI Taxonomy" id="485918"/>
    <lineage>
        <taxon>Bacteria</taxon>
        <taxon>Pseudomonadati</taxon>
        <taxon>Bacteroidota</taxon>
        <taxon>Chitinophagia</taxon>
        <taxon>Chitinophagales</taxon>
        <taxon>Chitinophagaceae</taxon>
        <taxon>Chitinophaga</taxon>
    </lineage>
</organism>